<dbReference type="InterPro" id="IPR014710">
    <property type="entry name" value="RmlC-like_jellyroll"/>
</dbReference>
<name>A0A9X4MF38_9BACT</name>
<dbReference type="EMBL" id="JAPHEH010000001">
    <property type="protein sequence ID" value="MDG4474990.1"/>
    <property type="molecule type" value="Genomic_DNA"/>
</dbReference>
<evidence type="ECO:0000259" key="1">
    <source>
        <dbReference type="Pfam" id="PF19480"/>
    </source>
</evidence>
<dbReference type="Proteomes" id="UP001154240">
    <property type="component" value="Unassembled WGS sequence"/>
</dbReference>
<dbReference type="CDD" id="cd07005">
    <property type="entry name" value="cupin_WbuC-like"/>
    <property type="match status" value="1"/>
</dbReference>
<dbReference type="RefSeq" id="WP_307631966.1">
    <property type="nucleotide sequence ID" value="NZ_JAPHEH010000001.1"/>
</dbReference>
<comment type="caution">
    <text evidence="2">The sequence shown here is derived from an EMBL/GenBank/DDBJ whole genome shotgun (WGS) entry which is preliminary data.</text>
</comment>
<gene>
    <name evidence="2" type="ORF">OLX77_02290</name>
</gene>
<accession>A0A9X4MF38</accession>
<proteinExistence type="predicted"/>
<dbReference type="AlphaFoldDB" id="A0A9X4MF38"/>
<dbReference type="SUPFAM" id="SSF51182">
    <property type="entry name" value="RmlC-like cupins"/>
    <property type="match status" value="1"/>
</dbReference>
<dbReference type="Pfam" id="PF19480">
    <property type="entry name" value="DUF6016"/>
    <property type="match status" value="1"/>
</dbReference>
<evidence type="ECO:0000313" key="3">
    <source>
        <dbReference type="Proteomes" id="UP001154240"/>
    </source>
</evidence>
<dbReference type="Gene3D" id="2.60.120.10">
    <property type="entry name" value="Jelly Rolls"/>
    <property type="match status" value="1"/>
</dbReference>
<dbReference type="InterPro" id="IPR011051">
    <property type="entry name" value="RmlC_Cupin_sf"/>
</dbReference>
<protein>
    <submittedName>
        <fullName evidence="2">WbuC family cupin fold metalloprotein</fullName>
    </submittedName>
</protein>
<reference evidence="2" key="1">
    <citation type="journal article" date="2022" name="bioRxiv">
        <title>Thiovibrio frasassiensisgen. nov., sp. nov., an autotrophic, elemental sulfur disproportionating bacterium isolated from sulfidic karst sediment, and proposal of Thiovibrionaceae fam. nov.</title>
        <authorList>
            <person name="Aronson H."/>
            <person name="Thomas C."/>
            <person name="Bhattacharyya M."/>
            <person name="Eckstein S."/>
            <person name="Jensen S."/>
            <person name="Barco R."/>
            <person name="Macalady J."/>
            <person name="Amend J."/>
        </authorList>
    </citation>
    <scope>NUCLEOTIDE SEQUENCE</scope>
    <source>
        <strain evidence="2">RS19-109</strain>
    </source>
</reference>
<evidence type="ECO:0000313" key="2">
    <source>
        <dbReference type="EMBL" id="MDG4474990.1"/>
    </source>
</evidence>
<feature type="domain" description="Cupin fold metalloprotein WbuC cupin" evidence="1">
    <location>
        <begin position="4"/>
        <end position="86"/>
    </location>
</feature>
<sequence>MKRIDAALYEGLRAEAQRAPRRRVHHCLHESQDDPVQRLVVDMEPGTYIRPHRHGQSPKWELFFCLVGRAAVLLFDDAGLLTEKLALAATGPCYGVEIPAGIWHTLIIEERGTLLVEIKPGPYAVLPEEDFAPWAPAEGEPGAAGFEAALQVLPVGKAVLSNIGRNQ</sequence>
<reference evidence="2" key="2">
    <citation type="submission" date="2022-10" db="EMBL/GenBank/DDBJ databases">
        <authorList>
            <person name="Aronson H.S."/>
        </authorList>
    </citation>
    <scope>NUCLEOTIDE SEQUENCE</scope>
    <source>
        <strain evidence="2">RS19-109</strain>
    </source>
</reference>
<dbReference type="InterPro" id="IPR027565">
    <property type="entry name" value="Cupin_WbuC"/>
</dbReference>
<organism evidence="2 3">
    <name type="scientific">Thiovibrio frasassiensis</name>
    <dbReference type="NCBI Taxonomy" id="2984131"/>
    <lineage>
        <taxon>Bacteria</taxon>
        <taxon>Pseudomonadati</taxon>
        <taxon>Thermodesulfobacteriota</taxon>
        <taxon>Desulfobulbia</taxon>
        <taxon>Desulfobulbales</taxon>
        <taxon>Thiovibrionaceae</taxon>
        <taxon>Thiovibrio</taxon>
    </lineage>
</organism>
<keyword evidence="3" id="KW-1185">Reference proteome</keyword>
<dbReference type="InterPro" id="IPR046058">
    <property type="entry name" value="WbuC_cupin"/>
</dbReference>
<dbReference type="NCBIfam" id="TIGR04366">
    <property type="entry name" value="cupin_WbuC"/>
    <property type="match status" value="1"/>
</dbReference>